<reference evidence="2" key="1">
    <citation type="submission" date="2016-05" db="EMBL/GenBank/DDBJ databases">
        <title>Genetic Characterization of Esocid herpesvirus 1 (EsHV1).</title>
        <authorList>
            <person name="Freitas J.T."/>
            <person name="Subramaniam K."/>
            <person name="Marcquenski S."/>
            <person name="Groff J."/>
            <person name="Waltzek T.B."/>
        </authorList>
    </citation>
    <scope>NUCLEOTIDE SEQUENCE</scope>
    <source>
        <strain evidence="2">EsHV1_2014</strain>
    </source>
</reference>
<protein>
    <submittedName>
        <fullName evidence="2">Uncharacterized protein</fullName>
    </submittedName>
</protein>
<evidence type="ECO:0000256" key="1">
    <source>
        <dbReference type="SAM" id="MobiDB-lite"/>
    </source>
</evidence>
<accession>A0A192GQ37</accession>
<sequence>MITLAELKAKIAAPNFQVHGTQYSTRDFMPTSTTGITNFLNQLYASNGRTQFFCARNEFFEYTKNLIYIDASAGGTCEDIPMHNAIADEIRGEIVTFFTDRLERVTSKTGKTRVFWSKSIREDWNGMKIHCKIGIDLDSTLKTVFKMIGGEIPRNDKFISDLPKGAVDILSMFRSMNIVPVTGGLKVAMVPPITGDPCSTVCYHTCVGCAQLKNEKVGLMTEIDLVGFDVKEQQCVLVEMKTYKNKTVDQMKLKQYLTQAWLNWVLFSLSYPSLSPYTRSILVVVSLVSHATYIYNVRSRTVTPKMRKYFPFLAAMCPERLHRLTPVNSRPSVKSPSLVFVKGSWDASGPGDAAEPGTSIRKFKAAVHKRKPRSDLGGTKPPRKRNRIIPQEISRGIEN</sequence>
<name>A0A192GQ37_9VIRU</name>
<proteinExistence type="predicted"/>
<dbReference type="EMBL" id="KX198667">
    <property type="protein sequence ID" value="ANK58028.1"/>
    <property type="molecule type" value="Genomic_DNA"/>
</dbReference>
<evidence type="ECO:0000313" key="2">
    <source>
        <dbReference type="EMBL" id="ANK58028.1"/>
    </source>
</evidence>
<feature type="region of interest" description="Disordered" evidence="1">
    <location>
        <begin position="347"/>
        <end position="399"/>
    </location>
</feature>
<feature type="compositionally biased region" description="Basic residues" evidence="1">
    <location>
        <begin position="361"/>
        <end position="372"/>
    </location>
</feature>
<organism evidence="2">
    <name type="scientific">Esocid herpesvirus 1</name>
    <dbReference type="NCBI Taxonomy" id="1862331"/>
    <lineage>
        <taxon>Viruses</taxon>
        <taxon>Duplodnaviria</taxon>
        <taxon>Heunggongvirae</taxon>
        <taxon>Peploviricota</taxon>
        <taxon>Herviviricetes</taxon>
        <taxon>Herpesvirales</taxon>
        <taxon>Alloherpesviridae</taxon>
    </lineage>
</organism>
<gene>
    <name evidence="2" type="primary">ORF60</name>
    <name evidence="2" type="ORF">EsHV1_ORF60</name>
</gene>